<proteinExistence type="predicted"/>
<reference evidence="1" key="1">
    <citation type="journal article" date="2023" name="Science">
        <title>Genome structures resolve the early diversification of teleost fishes.</title>
        <authorList>
            <person name="Parey E."/>
            <person name="Louis A."/>
            <person name="Montfort J."/>
            <person name="Bouchez O."/>
            <person name="Roques C."/>
            <person name="Iampietro C."/>
            <person name="Lluch J."/>
            <person name="Castinel A."/>
            <person name="Donnadieu C."/>
            <person name="Desvignes T."/>
            <person name="Floi Bucao C."/>
            <person name="Jouanno E."/>
            <person name="Wen M."/>
            <person name="Mejri S."/>
            <person name="Dirks R."/>
            <person name="Jansen H."/>
            <person name="Henkel C."/>
            <person name="Chen W.J."/>
            <person name="Zahm M."/>
            <person name="Cabau C."/>
            <person name="Klopp C."/>
            <person name="Thompson A.W."/>
            <person name="Robinson-Rechavi M."/>
            <person name="Braasch I."/>
            <person name="Lecointre G."/>
            <person name="Bobe J."/>
            <person name="Postlethwait J.H."/>
            <person name="Berthelot C."/>
            <person name="Roest Crollius H."/>
            <person name="Guiguen Y."/>
        </authorList>
    </citation>
    <scope>NUCLEOTIDE SEQUENCE</scope>
    <source>
        <strain evidence="1">WJC10195</strain>
    </source>
</reference>
<dbReference type="Proteomes" id="UP001152622">
    <property type="component" value="Chromosome 19"/>
</dbReference>
<dbReference type="AlphaFoldDB" id="A0A9Q1IEK3"/>
<evidence type="ECO:0000313" key="2">
    <source>
        <dbReference type="Proteomes" id="UP001152622"/>
    </source>
</evidence>
<keyword evidence="2" id="KW-1185">Reference proteome</keyword>
<name>A0A9Q1IEK3_SYNKA</name>
<protein>
    <submittedName>
        <fullName evidence="1">Uncharacterized protein</fullName>
    </submittedName>
</protein>
<comment type="caution">
    <text evidence="1">The sequence shown here is derived from an EMBL/GenBank/DDBJ whole genome shotgun (WGS) entry which is preliminary data.</text>
</comment>
<gene>
    <name evidence="1" type="ORF">SKAU_G00379710</name>
</gene>
<evidence type="ECO:0000313" key="1">
    <source>
        <dbReference type="EMBL" id="KAJ8336751.1"/>
    </source>
</evidence>
<dbReference type="EMBL" id="JAINUF010000019">
    <property type="protein sequence ID" value="KAJ8336751.1"/>
    <property type="molecule type" value="Genomic_DNA"/>
</dbReference>
<organism evidence="1 2">
    <name type="scientific">Synaphobranchus kaupii</name>
    <name type="common">Kaup's arrowtooth eel</name>
    <dbReference type="NCBI Taxonomy" id="118154"/>
    <lineage>
        <taxon>Eukaryota</taxon>
        <taxon>Metazoa</taxon>
        <taxon>Chordata</taxon>
        <taxon>Craniata</taxon>
        <taxon>Vertebrata</taxon>
        <taxon>Euteleostomi</taxon>
        <taxon>Actinopterygii</taxon>
        <taxon>Neopterygii</taxon>
        <taxon>Teleostei</taxon>
        <taxon>Anguilliformes</taxon>
        <taxon>Synaphobranchidae</taxon>
        <taxon>Synaphobranchus</taxon>
    </lineage>
</organism>
<sequence>MIPQRLTNIPVASLLSQAQSLLDTNGVLICLFQVRSQPQTDNRQGAPRYFKLAVRAEAISHLFVRYTSEDVTL</sequence>
<accession>A0A9Q1IEK3</accession>